<dbReference type="Proteomes" id="UP000199403">
    <property type="component" value="Unassembled WGS sequence"/>
</dbReference>
<accession>A0A1H7B4J0</accession>
<sequence length="136" mass="15194">MKQVIYILLFLGIVQVSLAKEGPQKTFLILFDQAELAAYRSSAAKMELSFMDSFKTRTYAGNSEHALIVTVPFSDWTVCEMGSSLVRISEGQEVPLESVAFRIIDMNECQENFQSLLSESEEQSSAKKVATIKLTL</sequence>
<name>A0A1H7B4J0_9BACT</name>
<dbReference type="STRING" id="1416801.SAMN05192553_109129"/>
<reference evidence="2" key="1">
    <citation type="submission" date="2016-10" db="EMBL/GenBank/DDBJ databases">
        <authorList>
            <person name="Varghese N."/>
            <person name="Submissions S."/>
        </authorList>
    </citation>
    <scope>NUCLEOTIDE SEQUENCE [LARGE SCALE GENOMIC DNA]</scope>
    <source>
        <strain evidence="2">IBRC-M 10761</strain>
    </source>
</reference>
<keyword evidence="2" id="KW-1185">Reference proteome</keyword>
<protein>
    <submittedName>
        <fullName evidence="1">Uncharacterized protein</fullName>
    </submittedName>
</protein>
<organism evidence="1 2">
    <name type="scientific">Cyclobacterium xiamenense</name>
    <dbReference type="NCBI Taxonomy" id="1297121"/>
    <lineage>
        <taxon>Bacteria</taxon>
        <taxon>Pseudomonadati</taxon>
        <taxon>Bacteroidota</taxon>
        <taxon>Cytophagia</taxon>
        <taxon>Cytophagales</taxon>
        <taxon>Cyclobacteriaceae</taxon>
        <taxon>Cyclobacterium</taxon>
    </lineage>
</organism>
<dbReference type="AlphaFoldDB" id="A0A1H7B4J0"/>
<evidence type="ECO:0000313" key="2">
    <source>
        <dbReference type="Proteomes" id="UP000199403"/>
    </source>
</evidence>
<gene>
    <name evidence="1" type="ORF">SAMN05192553_109129</name>
</gene>
<dbReference type="RefSeq" id="WP_092178165.1">
    <property type="nucleotide sequence ID" value="NZ_FNZH01000009.1"/>
</dbReference>
<dbReference type="OrthoDB" id="826810at2"/>
<proteinExistence type="predicted"/>
<evidence type="ECO:0000313" key="1">
    <source>
        <dbReference type="EMBL" id="SEJ72056.1"/>
    </source>
</evidence>
<dbReference type="EMBL" id="FNZH01000009">
    <property type="protein sequence ID" value="SEJ72056.1"/>
    <property type="molecule type" value="Genomic_DNA"/>
</dbReference>